<dbReference type="GO" id="GO:0016491">
    <property type="term" value="F:oxidoreductase activity"/>
    <property type="evidence" value="ECO:0007669"/>
    <property type="project" value="InterPro"/>
</dbReference>
<proteinExistence type="predicted"/>
<dbReference type="SUPFAM" id="SSF56003">
    <property type="entry name" value="Molybdenum cofactor-binding domain"/>
    <property type="match status" value="2"/>
</dbReference>
<name>A0A9E8CN87_9HYPH</name>
<accession>A0A9E8CN87</accession>
<dbReference type="InterPro" id="IPR006311">
    <property type="entry name" value="TAT_signal"/>
</dbReference>
<dbReference type="PANTHER" id="PTHR47495">
    <property type="entry name" value="ALDEHYDE DEHYDROGENASE"/>
    <property type="match status" value="1"/>
</dbReference>
<dbReference type="Gene3D" id="3.30.365.10">
    <property type="entry name" value="Aldehyde oxidase/xanthine dehydrogenase, molybdopterin binding domain"/>
    <property type="match status" value="4"/>
</dbReference>
<dbReference type="Pfam" id="PF20256">
    <property type="entry name" value="MoCoBD_2"/>
    <property type="match status" value="2"/>
</dbReference>
<dbReference type="InterPro" id="IPR008274">
    <property type="entry name" value="AldOxase/xan_DH_MoCoBD1"/>
</dbReference>
<dbReference type="Gene3D" id="3.90.1170.50">
    <property type="entry name" value="Aldehyde oxidase/xanthine dehydrogenase, a/b hammerhead"/>
    <property type="match status" value="1"/>
</dbReference>
<evidence type="ECO:0000313" key="2">
    <source>
        <dbReference type="EMBL" id="UZF89727.1"/>
    </source>
</evidence>
<organism evidence="2">
    <name type="scientific">Bosea sp. NBC_00436</name>
    <dbReference type="NCBI Taxonomy" id="2969620"/>
    <lineage>
        <taxon>Bacteria</taxon>
        <taxon>Pseudomonadati</taxon>
        <taxon>Pseudomonadota</taxon>
        <taxon>Alphaproteobacteria</taxon>
        <taxon>Hyphomicrobiales</taxon>
        <taxon>Boseaceae</taxon>
        <taxon>Bosea</taxon>
    </lineage>
</organism>
<dbReference type="SUPFAM" id="SSF54665">
    <property type="entry name" value="CO dehydrogenase molybdoprotein N-domain-like"/>
    <property type="match status" value="1"/>
</dbReference>
<dbReference type="InterPro" id="IPR052516">
    <property type="entry name" value="N-heterocyclic_Hydroxylase"/>
</dbReference>
<dbReference type="AlphaFoldDB" id="A0A9E8CN87"/>
<dbReference type="InterPro" id="IPR012368">
    <property type="entry name" value="OxRdtase_Mopterin-bd_su_IorB"/>
</dbReference>
<dbReference type="InterPro" id="IPR000674">
    <property type="entry name" value="Ald_Oxase/Xan_DH_a/b"/>
</dbReference>
<evidence type="ECO:0000259" key="1">
    <source>
        <dbReference type="SMART" id="SM01008"/>
    </source>
</evidence>
<dbReference type="PROSITE" id="PS51318">
    <property type="entry name" value="TAT"/>
    <property type="match status" value="1"/>
</dbReference>
<dbReference type="EMBL" id="CP102774">
    <property type="protein sequence ID" value="UZF89727.1"/>
    <property type="molecule type" value="Genomic_DNA"/>
</dbReference>
<feature type="domain" description="Aldehyde oxidase/xanthine dehydrogenase a/b hammerhead" evidence="1">
    <location>
        <begin position="221"/>
        <end position="300"/>
    </location>
</feature>
<reference evidence="2" key="1">
    <citation type="submission" date="2022-08" db="EMBL/GenBank/DDBJ databases">
        <title>Complete Genome Sequences of 2 Bosea sp. soil isolates.</title>
        <authorList>
            <person name="Alvarez Arevalo M."/>
            <person name="Sterndorff E.B."/>
            <person name="Faurdal D."/>
            <person name="Joergensen T.S."/>
            <person name="Weber T."/>
        </authorList>
    </citation>
    <scope>NUCLEOTIDE SEQUENCE</scope>
    <source>
        <strain evidence="2">NBC_00436</strain>
    </source>
</reference>
<dbReference type="InterPro" id="IPR036856">
    <property type="entry name" value="Ald_Oxase/Xan_DH_a/b_sf"/>
</dbReference>
<dbReference type="InterPro" id="IPR046867">
    <property type="entry name" value="AldOxase/xan_DH_MoCoBD2"/>
</dbReference>
<dbReference type="PANTHER" id="PTHR47495:SF2">
    <property type="entry name" value="ALDEHYDE DEHYDROGENASE"/>
    <property type="match status" value="1"/>
</dbReference>
<gene>
    <name evidence="2" type="ORF">NWE54_05655</name>
</gene>
<protein>
    <submittedName>
        <fullName evidence="2">Xanthine dehydrogenase family protein molybdopterin-binding subunit</fullName>
    </submittedName>
</protein>
<dbReference type="SMART" id="SM01008">
    <property type="entry name" value="Ald_Xan_dh_C"/>
    <property type="match status" value="1"/>
</dbReference>
<sequence>MLAAIKSADATALIPAEGVANLSRRGVLGGAASLVLGALLPAMPARAQTAPAVKPGTRVAAFLVIGKDNSFKILSPFVEGGQGINTGMAQTIGEELDVNPARFEVECAPPGPDYAVIDGLRMTGGSFSTRSSYMLMRRLGASAREMLIRTAAARLKVKPDSLTTEDGHVVHAASRRRVAYGELAEEALKLTPAAEVKLRDPATFRWLRKPVPRLDVRAKSTGKAIYAIDQKVDGMLYAAVQHAPHLGTNPTGIANEDALEAMPGVHGVHRLPGAVAVTANSWYRARKAVEAAEVTWSAPPASGFDAVAADYSSAGLLSALKGNTAQAVSAEKEGDVAAAFATATKVVEADYDAPYLAHGQLEPPSSIARFNADGSLELWLPNQMPELFQSVAAKTAGLPPEKVILHSPMLGGFFGRHFVYGPGNPFQQAILLARETGKPVKLLWSREEEFKRDALRPLSFSRFRAAIGPDGKPTAIQVRTVGEGPLGRYFGAGANGGVDSSAVEGIVEKPYAIANKTMEYVRFSHPVTIAFWRSVGHSMNDYFYEGFFDEIADAGKQDPFQLRMELLKDKPRHRKLLETVAAISGGWKRGPYDAENGKRARGVAMASPFGSETATIAEVSLEAGEVKVHNLWIAFDPGSIVNPAIVKSQVESAAALGLSATLFEELVYDGGLRQSHNFDDYPILSRAAMPQVHVEIVESGAPMGGVGEPGLPGVPPAVVNAVAALTGRHIRSLPLSKAKFGS</sequence>
<dbReference type="Pfam" id="PF02738">
    <property type="entry name" value="MoCoBD_1"/>
    <property type="match status" value="1"/>
</dbReference>
<dbReference type="InterPro" id="IPR037165">
    <property type="entry name" value="AldOxase/xan_DH_Mopterin-bd_sf"/>
</dbReference>
<dbReference type="PIRSF" id="PIRSF036389">
    <property type="entry name" value="IOR_B"/>
    <property type="match status" value="1"/>
</dbReference>